<reference evidence="2" key="1">
    <citation type="journal article" date="2019" name="Int. J. Syst. Evol. Microbiol.">
        <title>The Global Catalogue of Microorganisms (GCM) 10K type strain sequencing project: providing services to taxonomists for standard genome sequencing and annotation.</title>
        <authorList>
            <consortium name="The Broad Institute Genomics Platform"/>
            <consortium name="The Broad Institute Genome Sequencing Center for Infectious Disease"/>
            <person name="Wu L."/>
            <person name="Ma J."/>
        </authorList>
    </citation>
    <scope>NUCLEOTIDE SEQUENCE [LARGE SCALE GENOMIC DNA]</scope>
    <source>
        <strain evidence="2">KCTC 52366</strain>
    </source>
</reference>
<evidence type="ECO:0000313" key="2">
    <source>
        <dbReference type="Proteomes" id="UP001595632"/>
    </source>
</evidence>
<dbReference type="Pfam" id="PF11272">
    <property type="entry name" value="DUF3072"/>
    <property type="match status" value="1"/>
</dbReference>
<evidence type="ECO:0000313" key="1">
    <source>
        <dbReference type="EMBL" id="MFC3145076.1"/>
    </source>
</evidence>
<protein>
    <submittedName>
        <fullName evidence="1">DUF3072 domain-containing protein</fullName>
    </submittedName>
</protein>
<name>A0ABV7H016_9RHOB</name>
<comment type="caution">
    <text evidence="1">The sequence shown here is derived from an EMBL/GenBank/DDBJ whole genome shotgun (WGS) entry which is preliminary data.</text>
</comment>
<keyword evidence="2" id="KW-1185">Reference proteome</keyword>
<dbReference type="RefSeq" id="WP_275634277.1">
    <property type="nucleotide sequence ID" value="NZ_JARGYD010000008.1"/>
</dbReference>
<proteinExistence type="predicted"/>
<organism evidence="1 2">
    <name type="scientific">Psychromarinibacter halotolerans</name>
    <dbReference type="NCBI Taxonomy" id="1775175"/>
    <lineage>
        <taxon>Bacteria</taxon>
        <taxon>Pseudomonadati</taxon>
        <taxon>Pseudomonadota</taxon>
        <taxon>Alphaproteobacteria</taxon>
        <taxon>Rhodobacterales</taxon>
        <taxon>Paracoccaceae</taxon>
        <taxon>Psychromarinibacter</taxon>
    </lineage>
</organism>
<accession>A0ABV7H016</accession>
<dbReference type="EMBL" id="JBHRTB010000010">
    <property type="protein sequence ID" value="MFC3145076.1"/>
    <property type="molecule type" value="Genomic_DNA"/>
</dbReference>
<gene>
    <name evidence="1" type="ORF">ACFOGP_20315</name>
</gene>
<sequence>MSDVKTPADVVACATPVFLDTANRKAEAAPMTDLQIAELRTLADRLGEPFAATLTRREAQDRIARLRDRL</sequence>
<dbReference type="InterPro" id="IPR021425">
    <property type="entry name" value="DUF3072"/>
</dbReference>
<dbReference type="Proteomes" id="UP001595632">
    <property type="component" value="Unassembled WGS sequence"/>
</dbReference>